<protein>
    <submittedName>
        <fullName evidence="8">Sugar ABC transporter permease</fullName>
    </submittedName>
</protein>
<evidence type="ECO:0000256" key="1">
    <source>
        <dbReference type="ARBA" id="ARBA00004651"/>
    </source>
</evidence>
<keyword evidence="5 7" id="KW-1133">Transmembrane helix</keyword>
<dbReference type="PANTHER" id="PTHR30193">
    <property type="entry name" value="ABC TRANSPORTER PERMEASE PROTEIN"/>
    <property type="match status" value="1"/>
</dbReference>
<dbReference type="Proteomes" id="UP000321062">
    <property type="component" value="Chromosome"/>
</dbReference>
<keyword evidence="9" id="KW-1185">Reference proteome</keyword>
<dbReference type="Gene3D" id="1.10.3720.10">
    <property type="entry name" value="MetI-like"/>
    <property type="match status" value="1"/>
</dbReference>
<dbReference type="KEGG" id="yti:FNA67_06995"/>
<dbReference type="PANTHER" id="PTHR30193:SF41">
    <property type="entry name" value="DIACETYLCHITOBIOSE UPTAKE SYSTEM PERMEASE PROTEIN NGCF"/>
    <property type="match status" value="1"/>
</dbReference>
<dbReference type="OrthoDB" id="7939379at2"/>
<comment type="subcellular location">
    <subcellularLocation>
        <location evidence="1 7">Cell membrane</location>
        <topology evidence="1 7">Multi-pass membrane protein</topology>
    </subcellularLocation>
</comment>
<keyword evidence="3" id="KW-1003">Cell membrane</keyword>
<feature type="transmembrane region" description="Helical" evidence="7">
    <location>
        <begin position="12"/>
        <end position="32"/>
    </location>
</feature>
<keyword evidence="6 7" id="KW-0472">Membrane</keyword>
<dbReference type="AlphaFoldDB" id="A0A5B9DL88"/>
<organism evidence="8 9">
    <name type="scientific">Paradevosia tibetensis</name>
    <dbReference type="NCBI Taxonomy" id="1447062"/>
    <lineage>
        <taxon>Bacteria</taxon>
        <taxon>Pseudomonadati</taxon>
        <taxon>Pseudomonadota</taxon>
        <taxon>Alphaproteobacteria</taxon>
        <taxon>Hyphomicrobiales</taxon>
        <taxon>Devosiaceae</taxon>
        <taxon>Paradevosia</taxon>
    </lineage>
</organism>
<feature type="transmembrane region" description="Helical" evidence="7">
    <location>
        <begin position="263"/>
        <end position="286"/>
    </location>
</feature>
<dbReference type="RefSeq" id="WP_049704512.1">
    <property type="nucleotide sequence ID" value="NZ_BMFM01000001.1"/>
</dbReference>
<evidence type="ECO:0000256" key="2">
    <source>
        <dbReference type="ARBA" id="ARBA00022448"/>
    </source>
</evidence>
<evidence type="ECO:0000256" key="4">
    <source>
        <dbReference type="ARBA" id="ARBA00022692"/>
    </source>
</evidence>
<dbReference type="InterPro" id="IPR051393">
    <property type="entry name" value="ABC_transporter_permease"/>
</dbReference>
<comment type="similarity">
    <text evidence="7">Belongs to the binding-protein-dependent transport system permease family.</text>
</comment>
<name>A0A5B9DL88_9HYPH</name>
<feature type="transmembrane region" description="Helical" evidence="7">
    <location>
        <begin position="205"/>
        <end position="224"/>
    </location>
</feature>
<sequence length="292" mass="33251">MIKNRTAEVTAALILVAPFVLIYAVLFIYPTIQMVAMSFTNAPLIGEGEWIGLKNYTKMFADRRFQTSVINTFYFVLLTVVPNTLIGLGIAMMVNRLKGWQQSIILALFFLPYILPVSVVFRIWNWMFDMQFGVMQFPIEFLFGQRVPVFRTPALFLPAVAFVTIWWTCGFNILLFLAGLRSISPEMYEAASLDNAGRWKQFTRITWPLIWPVTALVLTIQLILQLKIFDQVYLFVQGGRADPSMVMVQYIYTTAFQKSQGGYGATIAVALFVIIIAMSVLQFTVLRARGEK</sequence>
<dbReference type="PROSITE" id="PS50928">
    <property type="entry name" value="ABC_TM1"/>
    <property type="match status" value="1"/>
</dbReference>
<dbReference type="Pfam" id="PF00528">
    <property type="entry name" value="BPD_transp_1"/>
    <property type="match status" value="1"/>
</dbReference>
<dbReference type="InterPro" id="IPR000515">
    <property type="entry name" value="MetI-like"/>
</dbReference>
<keyword evidence="2 7" id="KW-0813">Transport</keyword>
<feature type="transmembrane region" description="Helical" evidence="7">
    <location>
        <begin position="73"/>
        <end position="92"/>
    </location>
</feature>
<evidence type="ECO:0000313" key="8">
    <source>
        <dbReference type="EMBL" id="QEE19933.1"/>
    </source>
</evidence>
<dbReference type="CDD" id="cd06261">
    <property type="entry name" value="TM_PBP2"/>
    <property type="match status" value="1"/>
</dbReference>
<evidence type="ECO:0000256" key="3">
    <source>
        <dbReference type="ARBA" id="ARBA00022475"/>
    </source>
</evidence>
<feature type="transmembrane region" description="Helical" evidence="7">
    <location>
        <begin position="104"/>
        <end position="124"/>
    </location>
</feature>
<evidence type="ECO:0000256" key="6">
    <source>
        <dbReference type="ARBA" id="ARBA00023136"/>
    </source>
</evidence>
<dbReference type="GO" id="GO:0005886">
    <property type="term" value="C:plasma membrane"/>
    <property type="evidence" value="ECO:0007669"/>
    <property type="project" value="UniProtKB-SubCell"/>
</dbReference>
<dbReference type="InterPro" id="IPR035906">
    <property type="entry name" value="MetI-like_sf"/>
</dbReference>
<evidence type="ECO:0000256" key="5">
    <source>
        <dbReference type="ARBA" id="ARBA00022989"/>
    </source>
</evidence>
<feature type="transmembrane region" description="Helical" evidence="7">
    <location>
        <begin position="155"/>
        <end position="178"/>
    </location>
</feature>
<gene>
    <name evidence="8" type="ORF">FNA67_06995</name>
</gene>
<keyword evidence="4 7" id="KW-0812">Transmembrane</keyword>
<dbReference type="GO" id="GO:0055085">
    <property type="term" value="P:transmembrane transport"/>
    <property type="evidence" value="ECO:0007669"/>
    <property type="project" value="InterPro"/>
</dbReference>
<evidence type="ECO:0000313" key="9">
    <source>
        <dbReference type="Proteomes" id="UP000321062"/>
    </source>
</evidence>
<dbReference type="SUPFAM" id="SSF161098">
    <property type="entry name" value="MetI-like"/>
    <property type="match status" value="1"/>
</dbReference>
<dbReference type="EMBL" id="CP041690">
    <property type="protein sequence ID" value="QEE19933.1"/>
    <property type="molecule type" value="Genomic_DNA"/>
</dbReference>
<proteinExistence type="inferred from homology"/>
<evidence type="ECO:0000256" key="7">
    <source>
        <dbReference type="RuleBase" id="RU363032"/>
    </source>
</evidence>
<reference evidence="8 9" key="1">
    <citation type="journal article" date="2015" name="Int. J. Syst. Evol. Microbiol.">
        <title>Youhaiella tibetensis gen. nov., sp. nov., isolated from subsurface sediment.</title>
        <authorList>
            <person name="Wang Y.X."/>
            <person name="Huang F.Q."/>
            <person name="Nogi Y."/>
            <person name="Pang S.J."/>
            <person name="Wang P.K."/>
            <person name="Lv J."/>
        </authorList>
    </citation>
    <scope>NUCLEOTIDE SEQUENCE [LARGE SCALE GENOMIC DNA]</scope>
    <source>
        <strain evidence="9">fig4</strain>
    </source>
</reference>
<accession>A0A5B9DL88</accession>